<dbReference type="EMBL" id="JBEZFP010000040">
    <property type="protein sequence ID" value="MEU8135320.1"/>
    <property type="molecule type" value="Genomic_DNA"/>
</dbReference>
<keyword evidence="2" id="KW-0472">Membrane</keyword>
<proteinExistence type="predicted"/>
<feature type="transmembrane region" description="Helical" evidence="2">
    <location>
        <begin position="281"/>
        <end position="309"/>
    </location>
</feature>
<evidence type="ECO:0000256" key="1">
    <source>
        <dbReference type="SAM" id="MobiDB-lite"/>
    </source>
</evidence>
<name>A0ABV3DHU4_9ACTN</name>
<feature type="transmembrane region" description="Helical" evidence="2">
    <location>
        <begin position="321"/>
        <end position="339"/>
    </location>
</feature>
<dbReference type="Pfam" id="PF09852">
    <property type="entry name" value="DUF2079"/>
    <property type="match status" value="1"/>
</dbReference>
<dbReference type="Proteomes" id="UP001551482">
    <property type="component" value="Unassembled WGS sequence"/>
</dbReference>
<feature type="transmembrane region" description="Helical" evidence="2">
    <location>
        <begin position="220"/>
        <end position="240"/>
    </location>
</feature>
<gene>
    <name evidence="3" type="ORF">AB0C36_17585</name>
</gene>
<accession>A0ABV3DHU4</accession>
<dbReference type="RefSeq" id="WP_358354971.1">
    <property type="nucleotide sequence ID" value="NZ_JBEZFP010000040.1"/>
</dbReference>
<keyword evidence="4" id="KW-1185">Reference proteome</keyword>
<keyword evidence="2" id="KW-1133">Transmembrane helix</keyword>
<feature type="transmembrane region" description="Helical" evidence="2">
    <location>
        <begin position="31"/>
        <end position="49"/>
    </location>
</feature>
<organism evidence="3 4">
    <name type="scientific">Streptodolium elevatio</name>
    <dbReference type="NCBI Taxonomy" id="3157996"/>
    <lineage>
        <taxon>Bacteria</taxon>
        <taxon>Bacillati</taxon>
        <taxon>Actinomycetota</taxon>
        <taxon>Actinomycetes</taxon>
        <taxon>Kitasatosporales</taxon>
        <taxon>Streptomycetaceae</taxon>
        <taxon>Streptodolium</taxon>
    </lineage>
</organism>
<feature type="region of interest" description="Disordered" evidence="1">
    <location>
        <begin position="1"/>
        <end position="21"/>
    </location>
</feature>
<reference evidence="3 4" key="1">
    <citation type="submission" date="2024-06" db="EMBL/GenBank/DDBJ databases">
        <title>The Natural Products Discovery Center: Release of the First 8490 Sequenced Strains for Exploring Actinobacteria Biosynthetic Diversity.</title>
        <authorList>
            <person name="Kalkreuter E."/>
            <person name="Kautsar S.A."/>
            <person name="Yang D."/>
            <person name="Bader C.D."/>
            <person name="Teijaro C.N."/>
            <person name="Fluegel L."/>
            <person name="Davis C.M."/>
            <person name="Simpson J.R."/>
            <person name="Lauterbach L."/>
            <person name="Steele A.D."/>
            <person name="Gui C."/>
            <person name="Meng S."/>
            <person name="Li G."/>
            <person name="Viehrig K."/>
            <person name="Ye F."/>
            <person name="Su P."/>
            <person name="Kiefer A.F."/>
            <person name="Nichols A."/>
            <person name="Cepeda A.J."/>
            <person name="Yan W."/>
            <person name="Fan B."/>
            <person name="Jiang Y."/>
            <person name="Adhikari A."/>
            <person name="Zheng C.-J."/>
            <person name="Schuster L."/>
            <person name="Cowan T.M."/>
            <person name="Smanski M.J."/>
            <person name="Chevrette M.G."/>
            <person name="De Carvalho L.P.S."/>
            <person name="Shen B."/>
        </authorList>
    </citation>
    <scope>NUCLEOTIDE SEQUENCE [LARGE SCALE GENOMIC DNA]</scope>
    <source>
        <strain evidence="3 4">NPDC048946</strain>
    </source>
</reference>
<evidence type="ECO:0000313" key="4">
    <source>
        <dbReference type="Proteomes" id="UP001551482"/>
    </source>
</evidence>
<feature type="transmembrane region" description="Helical" evidence="2">
    <location>
        <begin position="359"/>
        <end position="378"/>
    </location>
</feature>
<sequence length="479" mass="52280">MQQLRIGTLTIPRQRETDASRPPRDIIVQPVPYLLATMFFGAYTLISLLRFRKVENPSWDLAIFEQAVKGYAHFGAPIVDVRQPGMNQLGDHFSPILATLAPLYRVFPSPVTLLLAQALLFAVSVVPVTRIAIRVLGEARGVAVGVAYGLSWGIQRAVEFDFHEIAFAVPLIAFTLEKLLLRRWLAAILWCLPLLLVKEDLALTVGAVGIYLLTQRQWRLGAVMMVAGAAAMALTVYILIPALNPDGVYDQGKSAGGGSLFGIFGGFPKDLVWPFVKVKTLLWVFGAAGFLALRSPVAVIAAPTLAWRLLSDTPNHWGQDWHYNAVLMPIVFVALVDGIKRAGDSPRPWLRTYARNLPAAVVGASLALCAFLPASRLIEPEEYKTPPRLPAANAAVAKVAEGSTVETDLGLISQLPSRAQVFWIGATGGVVPDYIAVGEPEVWDQESRDRLVQEAADRHGGAVYEIVFANKFVILKHMP</sequence>
<protein>
    <submittedName>
        <fullName evidence="3">DUF2079 domain-containing protein</fullName>
    </submittedName>
</protein>
<evidence type="ECO:0000313" key="3">
    <source>
        <dbReference type="EMBL" id="MEU8135320.1"/>
    </source>
</evidence>
<comment type="caution">
    <text evidence="3">The sequence shown here is derived from an EMBL/GenBank/DDBJ whole genome shotgun (WGS) entry which is preliminary data.</text>
</comment>
<feature type="transmembrane region" description="Helical" evidence="2">
    <location>
        <begin position="113"/>
        <end position="133"/>
    </location>
</feature>
<keyword evidence="2" id="KW-0812">Transmembrane</keyword>
<dbReference type="InterPro" id="IPR018650">
    <property type="entry name" value="STSV1_Orf64"/>
</dbReference>
<evidence type="ECO:0000256" key="2">
    <source>
        <dbReference type="SAM" id="Phobius"/>
    </source>
</evidence>